<dbReference type="Pfam" id="PF07969">
    <property type="entry name" value="Amidohydro_3"/>
    <property type="match status" value="1"/>
</dbReference>
<dbReference type="SUPFAM" id="SSF51556">
    <property type="entry name" value="Metallo-dependent hydrolases"/>
    <property type="match status" value="1"/>
</dbReference>
<dbReference type="InterPro" id="IPR032466">
    <property type="entry name" value="Metal_Hydrolase"/>
</dbReference>
<comment type="caution">
    <text evidence="3">The sequence shown here is derived from an EMBL/GenBank/DDBJ whole genome shotgun (WGS) entry which is preliminary data.</text>
</comment>
<dbReference type="Proteomes" id="UP000600365">
    <property type="component" value="Unassembled WGS sequence"/>
</dbReference>
<sequence length="236" mass="24733">MEGGTAWLEHADCHGQGTAAFWPDPAAYTAAVRQLHAAGVRTATHAIGDAAVRHVLDTVEGLGAGGRFAHRIEHVETAPDGTLSRFAHLGVIASMQPPHTAYTRDDHGDEWSRRLGPERGGRAWRTRDLRDAGAVVALGSDWHDACGRRRRRGSSGGAYPPGCRADLTAFGCAGPGTSHRDRWIRRPSRGLSPLDTPGQHGRPDSSGIRGFVRSYGCSSGVGGAPAGAGNAGPGVQ</sequence>
<accession>A0A918D879</accession>
<protein>
    <recommendedName>
        <fullName evidence="2">Amidohydrolase 3 domain-containing protein</fullName>
    </recommendedName>
</protein>
<dbReference type="InterPro" id="IPR013108">
    <property type="entry name" value="Amidohydro_3"/>
</dbReference>
<evidence type="ECO:0000313" key="3">
    <source>
        <dbReference type="EMBL" id="GGN84661.1"/>
    </source>
</evidence>
<evidence type="ECO:0000313" key="4">
    <source>
        <dbReference type="Proteomes" id="UP000600365"/>
    </source>
</evidence>
<organism evidence="3 4">
    <name type="scientific">Streptomyces albiflavescens</name>
    <dbReference type="NCBI Taxonomy" id="1623582"/>
    <lineage>
        <taxon>Bacteria</taxon>
        <taxon>Bacillati</taxon>
        <taxon>Actinomycetota</taxon>
        <taxon>Actinomycetes</taxon>
        <taxon>Kitasatosporales</taxon>
        <taxon>Streptomycetaceae</taxon>
        <taxon>Streptomyces</taxon>
    </lineage>
</organism>
<gene>
    <name evidence="3" type="ORF">GCM10011579_074820</name>
</gene>
<name>A0A918D879_9ACTN</name>
<feature type="domain" description="Amidohydrolase 3" evidence="2">
    <location>
        <begin position="2"/>
        <end position="143"/>
    </location>
</feature>
<feature type="region of interest" description="Disordered" evidence="1">
    <location>
        <begin position="176"/>
        <end position="209"/>
    </location>
</feature>
<dbReference type="Gene3D" id="3.20.20.140">
    <property type="entry name" value="Metal-dependent hydrolases"/>
    <property type="match status" value="1"/>
</dbReference>
<dbReference type="PANTHER" id="PTHR22642">
    <property type="entry name" value="IMIDAZOLONEPROPIONASE"/>
    <property type="match status" value="1"/>
</dbReference>
<dbReference type="AlphaFoldDB" id="A0A918D879"/>
<dbReference type="EMBL" id="BMMM01000017">
    <property type="protein sequence ID" value="GGN84661.1"/>
    <property type="molecule type" value="Genomic_DNA"/>
</dbReference>
<evidence type="ECO:0000259" key="2">
    <source>
        <dbReference type="Pfam" id="PF07969"/>
    </source>
</evidence>
<evidence type="ECO:0000256" key="1">
    <source>
        <dbReference type="SAM" id="MobiDB-lite"/>
    </source>
</evidence>
<reference evidence="3 4" key="1">
    <citation type="journal article" date="2014" name="Int. J. Syst. Evol. Microbiol.">
        <title>Complete genome sequence of Corynebacterium casei LMG S-19264T (=DSM 44701T), isolated from a smear-ripened cheese.</title>
        <authorList>
            <consortium name="US DOE Joint Genome Institute (JGI-PGF)"/>
            <person name="Walter F."/>
            <person name="Albersmeier A."/>
            <person name="Kalinowski J."/>
            <person name="Ruckert C."/>
        </authorList>
    </citation>
    <scope>NUCLEOTIDE SEQUENCE [LARGE SCALE GENOMIC DNA]</scope>
    <source>
        <strain evidence="3 4">CGMCC 4.7111</strain>
    </source>
</reference>
<dbReference type="PANTHER" id="PTHR22642:SF2">
    <property type="entry name" value="PROTEIN LONG AFTER FAR-RED 3"/>
    <property type="match status" value="1"/>
</dbReference>
<proteinExistence type="predicted"/>
<keyword evidence="4" id="KW-1185">Reference proteome</keyword>